<dbReference type="InterPro" id="IPR000276">
    <property type="entry name" value="GPCR_Rhodpsn"/>
</dbReference>
<dbReference type="GO" id="GO:0004930">
    <property type="term" value="F:G protein-coupled receptor activity"/>
    <property type="evidence" value="ECO:0007669"/>
    <property type="project" value="UniProtKB-KW"/>
</dbReference>
<dbReference type="PROSITE" id="PS00237">
    <property type="entry name" value="G_PROTEIN_RECEP_F1_1"/>
    <property type="match status" value="1"/>
</dbReference>
<dbReference type="SUPFAM" id="SSF81321">
    <property type="entry name" value="Family A G protein-coupled receptor-like"/>
    <property type="match status" value="1"/>
</dbReference>
<dbReference type="Pfam" id="PF13853">
    <property type="entry name" value="7tm_4"/>
    <property type="match status" value="1"/>
</dbReference>
<comment type="subcellular location">
    <subcellularLocation>
        <location evidence="2">Cell membrane</location>
        <topology evidence="2">Multi-pass membrane protein</topology>
    </subcellularLocation>
</comment>
<keyword evidence="3" id="KW-1003">Cell membrane</keyword>
<dbReference type="FunFam" id="1.20.1070.10:FF:000010">
    <property type="entry name" value="Olfactory receptor"/>
    <property type="match status" value="1"/>
</dbReference>
<evidence type="ECO:0000313" key="17">
    <source>
        <dbReference type="EMBL" id="KAG8520540.1"/>
    </source>
</evidence>
<dbReference type="GO" id="GO:0004984">
    <property type="term" value="F:olfactory receptor activity"/>
    <property type="evidence" value="ECO:0007669"/>
    <property type="project" value="InterPro"/>
</dbReference>
<accession>A0A8J6ANR3</accession>
<keyword evidence="18" id="KW-1185">Reference proteome</keyword>
<dbReference type="PRINTS" id="PR00237">
    <property type="entry name" value="GPCRRHODOPSN"/>
</dbReference>
<evidence type="ECO:0000256" key="7">
    <source>
        <dbReference type="ARBA" id="ARBA00022989"/>
    </source>
</evidence>
<evidence type="ECO:0000256" key="8">
    <source>
        <dbReference type="ARBA" id="ARBA00023040"/>
    </source>
</evidence>
<dbReference type="PRINTS" id="PR00245">
    <property type="entry name" value="OLFACTORYR"/>
</dbReference>
<evidence type="ECO:0000256" key="1">
    <source>
        <dbReference type="ARBA" id="ARBA00003929"/>
    </source>
</evidence>
<keyword evidence="4" id="KW-0716">Sensory transduction</keyword>
<dbReference type="AlphaFoldDB" id="A0A8J6ANR3"/>
<keyword evidence="7 15" id="KW-1133">Transmembrane helix</keyword>
<evidence type="ECO:0000256" key="15">
    <source>
        <dbReference type="SAM" id="Phobius"/>
    </source>
</evidence>
<feature type="region of interest" description="Disordered" evidence="14">
    <location>
        <begin position="1"/>
        <end position="23"/>
    </location>
</feature>
<keyword evidence="9 15" id="KW-0472">Membrane</keyword>
<dbReference type="PANTHER" id="PTHR26454">
    <property type="entry name" value="OLFACTORY RECEPTOR"/>
    <property type="match status" value="1"/>
</dbReference>
<evidence type="ECO:0000256" key="5">
    <source>
        <dbReference type="ARBA" id="ARBA00022692"/>
    </source>
</evidence>
<dbReference type="PROSITE" id="PS50262">
    <property type="entry name" value="G_PROTEIN_RECEP_F1_2"/>
    <property type="match status" value="1"/>
</dbReference>
<feature type="transmembrane region" description="Helical" evidence="15">
    <location>
        <begin position="227"/>
        <end position="250"/>
    </location>
</feature>
<feature type="transmembrane region" description="Helical" evidence="15">
    <location>
        <begin position="146"/>
        <end position="164"/>
    </location>
</feature>
<evidence type="ECO:0000313" key="18">
    <source>
        <dbReference type="Proteomes" id="UP000700334"/>
    </source>
</evidence>
<feature type="domain" description="G-protein coupled receptors family 1 profile" evidence="16">
    <location>
        <begin position="127"/>
        <end position="376"/>
    </location>
</feature>
<dbReference type="GO" id="GO:0005886">
    <property type="term" value="C:plasma membrane"/>
    <property type="evidence" value="ECO:0007669"/>
    <property type="project" value="UniProtKB-SubCell"/>
</dbReference>
<evidence type="ECO:0000259" key="16">
    <source>
        <dbReference type="PROSITE" id="PS50262"/>
    </source>
</evidence>
<keyword evidence="6" id="KW-0552">Olfaction</keyword>
<dbReference type="PANTHER" id="PTHR26454:SF2">
    <property type="entry name" value="OLFACTORY RECEPTOR 6E1"/>
    <property type="match status" value="1"/>
</dbReference>
<protein>
    <submittedName>
        <fullName evidence="17">Olfactory receptor 49</fullName>
    </submittedName>
</protein>
<dbReference type="Gene3D" id="1.20.1070.10">
    <property type="entry name" value="Rhodopsin 7-helix transmembrane proteins"/>
    <property type="match status" value="1"/>
</dbReference>
<dbReference type="Proteomes" id="UP000700334">
    <property type="component" value="Unassembled WGS sequence"/>
</dbReference>
<evidence type="ECO:0000256" key="11">
    <source>
        <dbReference type="ARBA" id="ARBA00023180"/>
    </source>
</evidence>
<dbReference type="CDD" id="cd15912">
    <property type="entry name" value="7tmA_OR6C-like"/>
    <property type="match status" value="1"/>
</dbReference>
<feature type="transmembrane region" description="Helical" evidence="15">
    <location>
        <begin position="184"/>
        <end position="206"/>
    </location>
</feature>
<evidence type="ECO:0000256" key="10">
    <source>
        <dbReference type="ARBA" id="ARBA00023170"/>
    </source>
</evidence>
<comment type="caution">
    <text evidence="17">The sequence shown here is derived from an EMBL/GenBank/DDBJ whole genome shotgun (WGS) entry which is preliminary data.</text>
</comment>
<keyword evidence="5 13" id="KW-0812">Transmembrane</keyword>
<organism evidence="17 18">
    <name type="scientific">Galemys pyrenaicus</name>
    <name type="common">Iberian desman</name>
    <name type="synonym">Pyrenean desman</name>
    <dbReference type="NCBI Taxonomy" id="202257"/>
    <lineage>
        <taxon>Eukaryota</taxon>
        <taxon>Metazoa</taxon>
        <taxon>Chordata</taxon>
        <taxon>Craniata</taxon>
        <taxon>Vertebrata</taxon>
        <taxon>Euteleostomi</taxon>
        <taxon>Mammalia</taxon>
        <taxon>Eutheria</taxon>
        <taxon>Laurasiatheria</taxon>
        <taxon>Eulipotyphla</taxon>
        <taxon>Talpidae</taxon>
        <taxon>Galemys</taxon>
    </lineage>
</organism>
<feature type="transmembrane region" description="Helical" evidence="15">
    <location>
        <begin position="111"/>
        <end position="134"/>
    </location>
</feature>
<dbReference type="InterPro" id="IPR000725">
    <property type="entry name" value="Olfact_rcpt"/>
</dbReference>
<evidence type="ECO:0000256" key="9">
    <source>
        <dbReference type="ARBA" id="ARBA00023136"/>
    </source>
</evidence>
<evidence type="ECO:0000256" key="14">
    <source>
        <dbReference type="SAM" id="MobiDB-lite"/>
    </source>
</evidence>
<sequence>MGFSCEQTEAGADGEETAASEQRRQTLLSLGPVDESCGHPSFHRDPEAPGGPGRLSHCATTCAGAWARLLAGIPPPAQMDEGDGGGRGGANRTVVLDFVLLGVTDVRELQLVLFVVLLLTYALTLLGNLLIVALTAADRRLATPMYYFLCHFSLLEVGFTSAVTPQMLAHLLTGRRTLSRARCFAQLALYFILGTAESLLLAVMSVDRYLAICRPLRYPALMTARTLRGLVLACWAGSLLFLTGPLAWVFSLPFCGPNVLDHFFCDSTPLLELVCADTTLLQLVAFMVAVCTLASAVLVTSLSYGRILATVLHLPAAGGRRKAFSTCSSHILVVSLSYGSCLVMYLTPKQTGRLTLNKGLAFFNTTVSPLLNPFIYCLRNELVQKVSRDLLTKESHMETGVSTDLGQLLDQEETKAKGGLGILCFRCPPTADPNCQVLT</sequence>
<gene>
    <name evidence="17" type="ORF">J0S82_007408</name>
</gene>
<feature type="transmembrane region" description="Helical" evidence="15">
    <location>
        <begin position="323"/>
        <end position="347"/>
    </location>
</feature>
<evidence type="ECO:0000256" key="6">
    <source>
        <dbReference type="ARBA" id="ARBA00022725"/>
    </source>
</evidence>
<feature type="compositionally biased region" description="Low complexity" evidence="14">
    <location>
        <begin position="1"/>
        <end position="11"/>
    </location>
</feature>
<comment type="similarity">
    <text evidence="13">Belongs to the G-protein coupled receptor 1 family.</text>
</comment>
<evidence type="ECO:0000256" key="4">
    <source>
        <dbReference type="ARBA" id="ARBA00022606"/>
    </source>
</evidence>
<comment type="function">
    <text evidence="1">Putative odorant or sperm cell receptor.</text>
</comment>
<dbReference type="InterPro" id="IPR047132">
    <property type="entry name" value="Olfact_rcpt_6C-like"/>
</dbReference>
<evidence type="ECO:0000256" key="13">
    <source>
        <dbReference type="RuleBase" id="RU000688"/>
    </source>
</evidence>
<keyword evidence="10 13" id="KW-0675">Receptor</keyword>
<evidence type="ECO:0000256" key="2">
    <source>
        <dbReference type="ARBA" id="ARBA00004651"/>
    </source>
</evidence>
<name>A0A8J6ANR3_GALPY</name>
<proteinExistence type="inferred from homology"/>
<feature type="transmembrane region" description="Helical" evidence="15">
    <location>
        <begin position="280"/>
        <end position="302"/>
    </location>
</feature>
<dbReference type="InterPro" id="IPR017452">
    <property type="entry name" value="GPCR_Rhodpsn_7TM"/>
</dbReference>
<evidence type="ECO:0000256" key="12">
    <source>
        <dbReference type="ARBA" id="ARBA00023224"/>
    </source>
</evidence>
<evidence type="ECO:0000256" key="3">
    <source>
        <dbReference type="ARBA" id="ARBA00022475"/>
    </source>
</evidence>
<keyword evidence="12 13" id="KW-0807">Transducer</keyword>
<keyword evidence="11" id="KW-0325">Glycoprotein</keyword>
<reference evidence="17" key="1">
    <citation type="journal article" date="2021" name="Evol. Appl.">
        <title>The genome of the Pyrenean desman and the effects of bottlenecks and inbreeding on the genomic landscape of an endangered species.</title>
        <authorList>
            <person name="Escoda L."/>
            <person name="Castresana J."/>
        </authorList>
    </citation>
    <scope>NUCLEOTIDE SEQUENCE</scope>
    <source>
        <strain evidence="17">IBE-C5619</strain>
    </source>
</reference>
<keyword evidence="8 13" id="KW-0297">G-protein coupled receptor</keyword>
<dbReference type="EMBL" id="JAGFMF010011562">
    <property type="protein sequence ID" value="KAG8520540.1"/>
    <property type="molecule type" value="Genomic_DNA"/>
</dbReference>
<dbReference type="OrthoDB" id="9445499at2759"/>